<organism evidence="1 2">
    <name type="scientific">Candidatus Mesenet longicola</name>
    <dbReference type="NCBI Taxonomy" id="1892558"/>
    <lineage>
        <taxon>Bacteria</taxon>
        <taxon>Pseudomonadati</taxon>
        <taxon>Pseudomonadota</taxon>
        <taxon>Alphaproteobacteria</taxon>
        <taxon>Rickettsiales</taxon>
        <taxon>Anaplasmataceae</taxon>
        <taxon>Candidatus Mesenet</taxon>
    </lineage>
</organism>
<dbReference type="AlphaFoldDB" id="A0A8J3HPA4"/>
<evidence type="ECO:0000313" key="1">
    <source>
        <dbReference type="EMBL" id="GHM59361.1"/>
    </source>
</evidence>
<keyword evidence="2" id="KW-1185">Reference proteome</keyword>
<dbReference type="Proteomes" id="UP000637906">
    <property type="component" value="Unassembled WGS sequence"/>
</dbReference>
<reference evidence="1 2" key="1">
    <citation type="journal article" date="2021" name="Microb. Ecol.">
        <title>Candidatus Mesenet longicola: Novel Endosymbionts of Brontispa longissima that Induce Cytoplasmic Incompatibility.</title>
        <authorList>
            <person name="Takano S."/>
            <person name="Gotoh Y."/>
            <person name="Hayashi T."/>
        </authorList>
    </citation>
    <scope>NUCLEOTIDE SEQUENCE [LARGE SCALE GENOMIC DNA]</scope>
    <source>
        <strain evidence="1">L5</strain>
    </source>
</reference>
<name>A0A8J3HPA4_9RICK</name>
<accession>A0A8J3HPA4</accession>
<protein>
    <submittedName>
        <fullName evidence="1">Uncharacterized protein</fullName>
    </submittedName>
</protein>
<dbReference type="EMBL" id="BNGU01000010">
    <property type="protein sequence ID" value="GHM59361.1"/>
    <property type="molecule type" value="Genomic_DNA"/>
</dbReference>
<evidence type="ECO:0000313" key="2">
    <source>
        <dbReference type="Proteomes" id="UP000637906"/>
    </source>
</evidence>
<sequence length="37" mass="4202">MSERVIIENVIGLDLKLLPMKSAKAFSIEVQSDCFYL</sequence>
<gene>
    <name evidence="1" type="ORF">sL5_03540</name>
</gene>
<proteinExistence type="predicted"/>
<comment type="caution">
    <text evidence="1">The sequence shown here is derived from an EMBL/GenBank/DDBJ whole genome shotgun (WGS) entry which is preliminary data.</text>
</comment>